<dbReference type="GO" id="GO:0071004">
    <property type="term" value="C:U2-type prespliceosome"/>
    <property type="evidence" value="ECO:0007669"/>
    <property type="project" value="TreeGrafter"/>
</dbReference>
<dbReference type="GO" id="GO:0070990">
    <property type="term" value="F:snRNP binding"/>
    <property type="evidence" value="ECO:0007669"/>
    <property type="project" value="TreeGrafter"/>
</dbReference>
<name>I4Y5Z7_WALMC</name>
<dbReference type="Gene3D" id="2.30.30.100">
    <property type="match status" value="1"/>
</dbReference>
<feature type="compositionally biased region" description="Pro residues" evidence="11">
    <location>
        <begin position="147"/>
        <end position="179"/>
    </location>
</feature>
<dbReference type="AlphaFoldDB" id="I4Y5Z7"/>
<accession>I4Y5Z7</accession>
<keyword evidence="14" id="KW-1185">Reference proteome</keyword>
<evidence type="ECO:0000256" key="10">
    <source>
        <dbReference type="ARBA" id="ARBA00041355"/>
    </source>
</evidence>
<evidence type="ECO:0000256" key="7">
    <source>
        <dbReference type="ARBA" id="ARBA00023187"/>
    </source>
</evidence>
<dbReference type="GO" id="GO:0005685">
    <property type="term" value="C:U1 snRNP"/>
    <property type="evidence" value="ECO:0007669"/>
    <property type="project" value="TreeGrafter"/>
</dbReference>
<dbReference type="InterPro" id="IPR050914">
    <property type="entry name" value="snRNP_SmB/NAA38-like"/>
</dbReference>
<feature type="region of interest" description="Disordered" evidence="11">
    <location>
        <begin position="85"/>
        <end position="179"/>
    </location>
</feature>
<dbReference type="EMBL" id="JH668251">
    <property type="protein sequence ID" value="EIM19389.1"/>
    <property type="molecule type" value="Genomic_DNA"/>
</dbReference>
<dbReference type="InParanoid" id="I4Y5Z7"/>
<dbReference type="SMART" id="SM00651">
    <property type="entry name" value="Sm"/>
    <property type="match status" value="1"/>
</dbReference>
<evidence type="ECO:0000256" key="3">
    <source>
        <dbReference type="ARBA" id="ARBA00009123"/>
    </source>
</evidence>
<dbReference type="OMA" id="KMINYRM"/>
<reference evidence="13 14" key="1">
    <citation type="journal article" date="2012" name="Fungal Genet. Biol.">
        <title>The genome of the xerotolerant mold Wallemia sebi reveals adaptations to osmotic stress and suggests cryptic sexual reproduction.</title>
        <authorList>
            <person name="Padamsee M."/>
            <person name="Kumar T.K.A."/>
            <person name="Riley R."/>
            <person name="Binder M."/>
            <person name="Boyd A."/>
            <person name="Calvo A.M."/>
            <person name="Furukawa K."/>
            <person name="Hesse C."/>
            <person name="Hohmann S."/>
            <person name="James T.Y."/>
            <person name="LaButti K."/>
            <person name="Lapidus A."/>
            <person name="Lindquist E."/>
            <person name="Lucas S."/>
            <person name="Miller K."/>
            <person name="Shantappa S."/>
            <person name="Grigoriev I.V."/>
            <person name="Hibbett D.S."/>
            <person name="McLaughlin D.J."/>
            <person name="Spatafora J.W."/>
            <person name="Aime M.C."/>
        </authorList>
    </citation>
    <scope>NUCLEOTIDE SEQUENCE [LARGE SCALE GENOMIC DNA]</scope>
    <source>
        <strain evidence="14">ATCC MYA-4683 / CBS 633.66</strain>
    </source>
</reference>
<protein>
    <recommendedName>
        <fullName evidence="10">Sm protein B</fullName>
    </recommendedName>
</protein>
<dbReference type="eggNOG" id="KOG3168">
    <property type="taxonomic scope" value="Eukaryota"/>
</dbReference>
<evidence type="ECO:0000256" key="8">
    <source>
        <dbReference type="ARBA" id="ARBA00023242"/>
    </source>
</evidence>
<dbReference type="InterPro" id="IPR010920">
    <property type="entry name" value="LSM_dom_sf"/>
</dbReference>
<dbReference type="FunCoup" id="I4Y5Z7">
    <property type="interactions" value="404"/>
</dbReference>
<dbReference type="PROSITE" id="PS52002">
    <property type="entry name" value="SM"/>
    <property type="match status" value="1"/>
</dbReference>
<evidence type="ECO:0000259" key="12">
    <source>
        <dbReference type="PROSITE" id="PS52002"/>
    </source>
</evidence>
<comment type="subcellular location">
    <subcellularLocation>
        <location evidence="2">Cytoplasm</location>
    </subcellularLocation>
    <subcellularLocation>
        <location evidence="1">Nucleus</location>
    </subcellularLocation>
</comment>
<evidence type="ECO:0000256" key="2">
    <source>
        <dbReference type="ARBA" id="ARBA00004496"/>
    </source>
</evidence>
<dbReference type="GeneID" id="18471806"/>
<keyword evidence="5" id="KW-0507">mRNA processing</keyword>
<dbReference type="KEGG" id="wse:WALSEDRAFT_34063"/>
<dbReference type="GO" id="GO:0005686">
    <property type="term" value="C:U2 snRNP"/>
    <property type="evidence" value="ECO:0007669"/>
    <property type="project" value="TreeGrafter"/>
</dbReference>
<dbReference type="GO" id="GO:0005682">
    <property type="term" value="C:U5 snRNP"/>
    <property type="evidence" value="ECO:0007669"/>
    <property type="project" value="TreeGrafter"/>
</dbReference>
<comment type="similarity">
    <text evidence="3">Belongs to the snRNP SmB/SmN family.</text>
</comment>
<keyword evidence="6" id="KW-0694">RNA-binding</keyword>
<dbReference type="Pfam" id="PF01423">
    <property type="entry name" value="LSM"/>
    <property type="match status" value="1"/>
</dbReference>
<dbReference type="InterPro" id="IPR001163">
    <property type="entry name" value="Sm_dom_euk/arc"/>
</dbReference>
<keyword evidence="9" id="KW-0687">Ribonucleoprotein</keyword>
<dbReference type="GO" id="GO:0071013">
    <property type="term" value="C:catalytic step 2 spliceosome"/>
    <property type="evidence" value="ECO:0007669"/>
    <property type="project" value="TreeGrafter"/>
</dbReference>
<proteinExistence type="inferred from homology"/>
<keyword evidence="7" id="KW-0508">mRNA splicing</keyword>
<dbReference type="OrthoDB" id="2020720at2759"/>
<dbReference type="GO" id="GO:0003723">
    <property type="term" value="F:RNA binding"/>
    <property type="evidence" value="ECO:0007669"/>
    <property type="project" value="UniProtKB-KW"/>
</dbReference>
<dbReference type="STRING" id="671144.I4Y5Z7"/>
<evidence type="ECO:0000256" key="11">
    <source>
        <dbReference type="SAM" id="MobiDB-lite"/>
    </source>
</evidence>
<dbReference type="InterPro" id="IPR047575">
    <property type="entry name" value="Sm"/>
</dbReference>
<evidence type="ECO:0000256" key="5">
    <source>
        <dbReference type="ARBA" id="ARBA00022664"/>
    </source>
</evidence>
<dbReference type="CDD" id="cd01717">
    <property type="entry name" value="Sm_B"/>
    <property type="match status" value="1"/>
</dbReference>
<dbReference type="PANTHER" id="PTHR10701:SF0">
    <property type="entry name" value="SMALL NUCLEAR RIBONUCLEOPROTEIN-ASSOCIATED PROTEIN B"/>
    <property type="match status" value="1"/>
</dbReference>
<dbReference type="GO" id="GO:0046540">
    <property type="term" value="C:U4/U6 x U5 tri-snRNP complex"/>
    <property type="evidence" value="ECO:0007669"/>
    <property type="project" value="TreeGrafter"/>
</dbReference>
<dbReference type="GO" id="GO:0000398">
    <property type="term" value="P:mRNA splicing, via spliceosome"/>
    <property type="evidence" value="ECO:0007669"/>
    <property type="project" value="TreeGrafter"/>
</dbReference>
<evidence type="ECO:0000256" key="6">
    <source>
        <dbReference type="ARBA" id="ARBA00022884"/>
    </source>
</evidence>
<dbReference type="Proteomes" id="UP000005242">
    <property type="component" value="Unassembled WGS sequence"/>
</dbReference>
<keyword evidence="4" id="KW-0963">Cytoplasm</keyword>
<evidence type="ECO:0000313" key="14">
    <source>
        <dbReference type="Proteomes" id="UP000005242"/>
    </source>
</evidence>
<dbReference type="PANTHER" id="PTHR10701">
    <property type="entry name" value="SMALL NUCLEAR RIBONUCLEOPROTEIN-ASSOCIATED PROTEIN B AND N"/>
    <property type="match status" value="1"/>
</dbReference>
<evidence type="ECO:0000256" key="9">
    <source>
        <dbReference type="ARBA" id="ARBA00023274"/>
    </source>
</evidence>
<gene>
    <name evidence="13" type="ORF">WALSEDRAFT_34063</name>
</gene>
<feature type="compositionally biased region" description="Gly residues" evidence="11">
    <location>
        <begin position="101"/>
        <end position="117"/>
    </location>
</feature>
<dbReference type="GO" id="GO:0005737">
    <property type="term" value="C:cytoplasm"/>
    <property type="evidence" value="ECO:0007669"/>
    <property type="project" value="UniProtKB-SubCell"/>
</dbReference>
<dbReference type="HOGENOM" id="CLU_076902_1_1_1"/>
<evidence type="ECO:0000313" key="13">
    <source>
        <dbReference type="EMBL" id="EIM19389.1"/>
    </source>
</evidence>
<evidence type="ECO:0000256" key="1">
    <source>
        <dbReference type="ARBA" id="ARBA00004123"/>
    </source>
</evidence>
<dbReference type="RefSeq" id="XP_006960539.1">
    <property type="nucleotide sequence ID" value="XM_006960477.1"/>
</dbReference>
<feature type="domain" description="Sm" evidence="12">
    <location>
        <begin position="6"/>
        <end position="89"/>
    </location>
</feature>
<organism evidence="13 14">
    <name type="scientific">Wallemia mellicola (strain ATCC MYA-4683 / CBS 633.66)</name>
    <name type="common">Wallemia sebi (CBS 633.66)</name>
    <dbReference type="NCBI Taxonomy" id="671144"/>
    <lineage>
        <taxon>Eukaryota</taxon>
        <taxon>Fungi</taxon>
        <taxon>Dikarya</taxon>
        <taxon>Basidiomycota</taxon>
        <taxon>Wallemiomycotina</taxon>
        <taxon>Wallemiomycetes</taxon>
        <taxon>Wallemiales</taxon>
        <taxon>Wallemiaceae</taxon>
        <taxon>Wallemia</taxon>
    </lineage>
</organism>
<dbReference type="SUPFAM" id="SSF50182">
    <property type="entry name" value="Sm-like ribonucleoproteins"/>
    <property type="match status" value="1"/>
</dbReference>
<evidence type="ECO:0000256" key="4">
    <source>
        <dbReference type="ARBA" id="ARBA00022490"/>
    </source>
</evidence>
<dbReference type="GO" id="GO:0005687">
    <property type="term" value="C:U4 snRNP"/>
    <property type="evidence" value="ECO:0007669"/>
    <property type="project" value="TreeGrafter"/>
</dbReference>
<keyword evidence="8" id="KW-0539">Nucleus</keyword>
<sequence>MPPPKPKNSRMLTLINYRLRVTLNDTRQLVGQMLAFDRHMNLVLVDTIEFRRLKGPSSQGDIPKEMKRALGLIVLRGETIISISVEGPPPVKEEDPISSGPGVGAPAGRGMPLGAGAGPAPPAFQARPMPYAGGPPPPGFPGAAPGFRPPPGFPGAPPQSMPGFPAAPPGFPGMRPPSS</sequence>